<dbReference type="CDD" id="cd02947">
    <property type="entry name" value="TRX_family"/>
    <property type="match status" value="1"/>
</dbReference>
<keyword evidence="2" id="KW-0413">Isomerase</keyword>
<reference evidence="2 3" key="1">
    <citation type="submission" date="2016-10" db="EMBL/GenBank/DDBJ databases">
        <authorList>
            <person name="de Groot N.N."/>
        </authorList>
    </citation>
    <scope>NUCLEOTIDE SEQUENCE [LARGE SCALE GENOMIC DNA]</scope>
    <source>
        <strain evidence="3">EB21,IBRC-M 10013,KCTC 4048</strain>
    </source>
</reference>
<dbReference type="GO" id="GO:0015035">
    <property type="term" value="F:protein-disulfide reductase activity"/>
    <property type="evidence" value="ECO:0007669"/>
    <property type="project" value="TreeGrafter"/>
</dbReference>
<dbReference type="OrthoDB" id="267941at2157"/>
<dbReference type="Gene3D" id="3.40.30.10">
    <property type="entry name" value="Glutaredoxin"/>
    <property type="match status" value="1"/>
</dbReference>
<proteinExistence type="predicted"/>
<name>A0A1G9UU30_9EURY</name>
<dbReference type="PANTHER" id="PTHR45663:SF11">
    <property type="entry name" value="GEO12009P1"/>
    <property type="match status" value="1"/>
</dbReference>
<dbReference type="PROSITE" id="PS51352">
    <property type="entry name" value="THIOREDOXIN_2"/>
    <property type="match status" value="1"/>
</dbReference>
<sequence>MSTRSDGKPVRLADADELDDLLAAEPLVLLELYTNGCGKCQAMEPVIGTVARVTDATVAMANPGDDMTLLDRFEVRSTPTFVLLRDGEQVATLADGFVETDRMVTFVESGGESER</sequence>
<organism evidence="2 3">
    <name type="scientific">Haloarchaeobius iranensis</name>
    <dbReference type="NCBI Taxonomy" id="996166"/>
    <lineage>
        <taxon>Archaea</taxon>
        <taxon>Methanobacteriati</taxon>
        <taxon>Methanobacteriota</taxon>
        <taxon>Stenosarchaea group</taxon>
        <taxon>Halobacteria</taxon>
        <taxon>Halobacteriales</taxon>
        <taxon>Halorubellaceae</taxon>
        <taxon>Haloarchaeobius</taxon>
    </lineage>
</organism>
<dbReference type="AlphaFoldDB" id="A0A1G9UU30"/>
<dbReference type="InterPro" id="IPR013766">
    <property type="entry name" value="Thioredoxin_domain"/>
</dbReference>
<dbReference type="SUPFAM" id="SSF52833">
    <property type="entry name" value="Thioredoxin-like"/>
    <property type="match status" value="1"/>
</dbReference>
<dbReference type="GO" id="GO:0005737">
    <property type="term" value="C:cytoplasm"/>
    <property type="evidence" value="ECO:0007669"/>
    <property type="project" value="TreeGrafter"/>
</dbReference>
<dbReference type="Proteomes" id="UP000199370">
    <property type="component" value="Unassembled WGS sequence"/>
</dbReference>
<protein>
    <submittedName>
        <fullName evidence="2">Thiol-disulfide isomerase or thioredoxin</fullName>
    </submittedName>
</protein>
<dbReference type="RefSeq" id="WP_089732018.1">
    <property type="nucleotide sequence ID" value="NZ_FNIA01000005.1"/>
</dbReference>
<dbReference type="GO" id="GO:0016853">
    <property type="term" value="F:isomerase activity"/>
    <property type="evidence" value="ECO:0007669"/>
    <property type="project" value="UniProtKB-KW"/>
</dbReference>
<dbReference type="Pfam" id="PF00085">
    <property type="entry name" value="Thioredoxin"/>
    <property type="match status" value="1"/>
</dbReference>
<dbReference type="STRING" id="996166.SAMN05192554_1052"/>
<feature type="domain" description="Thioredoxin" evidence="1">
    <location>
        <begin position="1"/>
        <end position="112"/>
    </location>
</feature>
<evidence type="ECO:0000259" key="1">
    <source>
        <dbReference type="PROSITE" id="PS51352"/>
    </source>
</evidence>
<keyword evidence="3" id="KW-1185">Reference proteome</keyword>
<accession>A0A1G9UU30</accession>
<evidence type="ECO:0000313" key="2">
    <source>
        <dbReference type="EMBL" id="SDM63412.1"/>
    </source>
</evidence>
<gene>
    <name evidence="2" type="ORF">SAMN05192554_1052</name>
</gene>
<dbReference type="PANTHER" id="PTHR45663">
    <property type="entry name" value="GEO12009P1"/>
    <property type="match status" value="1"/>
</dbReference>
<evidence type="ECO:0000313" key="3">
    <source>
        <dbReference type="Proteomes" id="UP000199370"/>
    </source>
</evidence>
<dbReference type="EMBL" id="FNIA01000005">
    <property type="protein sequence ID" value="SDM63412.1"/>
    <property type="molecule type" value="Genomic_DNA"/>
</dbReference>
<dbReference type="InterPro" id="IPR036249">
    <property type="entry name" value="Thioredoxin-like_sf"/>
</dbReference>